<organism evidence="1 2">
    <name type="scientific">miscellaneous Crenarchaeota group-1 archaeon SG8-32-1</name>
    <dbReference type="NCBI Taxonomy" id="1685124"/>
    <lineage>
        <taxon>Archaea</taxon>
        <taxon>Candidatus Bathyarchaeota</taxon>
        <taxon>MCG-1</taxon>
    </lineage>
</organism>
<dbReference type="EMBL" id="LFWU01000038">
    <property type="protein sequence ID" value="KON33165.1"/>
    <property type="molecule type" value="Genomic_DNA"/>
</dbReference>
<protein>
    <submittedName>
        <fullName evidence="1">Uncharacterized protein</fullName>
    </submittedName>
</protein>
<gene>
    <name evidence="1" type="ORF">AC477_01910</name>
</gene>
<sequence>MREINLTKKPPEQRSNDHFFGNLNFFTIKILTNLRRENNYSTYQEMFKIHFMELGIGIASHACGDISLKTPFFLN</sequence>
<comment type="caution">
    <text evidence="1">The sequence shown here is derived from an EMBL/GenBank/DDBJ whole genome shotgun (WGS) entry which is preliminary data.</text>
</comment>
<evidence type="ECO:0000313" key="1">
    <source>
        <dbReference type="EMBL" id="KON33165.1"/>
    </source>
</evidence>
<dbReference type="AlphaFoldDB" id="A0A0M0BXR5"/>
<name>A0A0M0BXR5_9ARCH</name>
<proteinExistence type="predicted"/>
<accession>A0A0M0BXR5</accession>
<reference evidence="1 2" key="1">
    <citation type="submission" date="2015-06" db="EMBL/GenBank/DDBJ databases">
        <title>New insights into the roles of widespread benthic archaea in carbon and nitrogen cycling.</title>
        <authorList>
            <person name="Lazar C.S."/>
            <person name="Baker B.J."/>
            <person name="Seitz K.W."/>
            <person name="Hyde A.S."/>
            <person name="Dick G.J."/>
            <person name="Hinrichs K.-U."/>
            <person name="Teske A.P."/>
        </authorList>
    </citation>
    <scope>NUCLEOTIDE SEQUENCE [LARGE SCALE GENOMIC DNA]</scope>
    <source>
        <strain evidence="1">SG8-32-1</strain>
    </source>
</reference>
<evidence type="ECO:0000313" key="2">
    <source>
        <dbReference type="Proteomes" id="UP000037237"/>
    </source>
</evidence>
<dbReference type="Proteomes" id="UP000037237">
    <property type="component" value="Unassembled WGS sequence"/>
</dbReference>